<gene>
    <name evidence="4" type="ORF">SPHINGO391_520028</name>
</gene>
<name>A0A5E8AGP0_9SPHN</name>
<dbReference type="Pfam" id="PF03428">
    <property type="entry name" value="RP-C"/>
    <property type="match status" value="1"/>
</dbReference>
<evidence type="ECO:0000259" key="2">
    <source>
        <dbReference type="Pfam" id="PF03428"/>
    </source>
</evidence>
<protein>
    <submittedName>
        <fullName evidence="4">Replication initiation protein RepC</fullName>
    </submittedName>
</protein>
<evidence type="ECO:0000313" key="4">
    <source>
        <dbReference type="EMBL" id="VVT30516.1"/>
    </source>
</evidence>
<dbReference type="InterPro" id="IPR021760">
    <property type="entry name" value="RepC_C"/>
</dbReference>
<feature type="domain" description="Plasmid replication protein C N-terminal" evidence="2">
    <location>
        <begin position="13"/>
        <end position="184"/>
    </location>
</feature>
<dbReference type="InterPro" id="IPR047611">
    <property type="entry name" value="RepABC_RepC"/>
</dbReference>
<dbReference type="NCBIfam" id="NF040974">
    <property type="entry name" value="RepABC_RepC"/>
    <property type="match status" value="1"/>
</dbReference>
<dbReference type="EMBL" id="CABVLI010000048">
    <property type="protein sequence ID" value="VVT30516.1"/>
    <property type="molecule type" value="Genomic_DNA"/>
</dbReference>
<dbReference type="RefSeq" id="WP_151992016.1">
    <property type="nucleotide sequence ID" value="NZ_LR701528.1"/>
</dbReference>
<dbReference type="InterPro" id="IPR005090">
    <property type="entry name" value="RepC_N"/>
</dbReference>
<proteinExistence type="predicted"/>
<feature type="compositionally biased region" description="Low complexity" evidence="1">
    <location>
        <begin position="262"/>
        <end position="276"/>
    </location>
</feature>
<organism evidence="4 5">
    <name type="scientific">Sphingomonas aurantiaca</name>
    <dbReference type="NCBI Taxonomy" id="185949"/>
    <lineage>
        <taxon>Bacteria</taxon>
        <taxon>Pseudomonadati</taxon>
        <taxon>Pseudomonadota</taxon>
        <taxon>Alphaproteobacteria</taxon>
        <taxon>Sphingomonadales</taxon>
        <taxon>Sphingomonadaceae</taxon>
        <taxon>Sphingomonas</taxon>
    </lineage>
</organism>
<feature type="domain" description="Plasmid replication protein C C-terminal" evidence="3">
    <location>
        <begin position="327"/>
        <end position="409"/>
    </location>
</feature>
<dbReference type="Pfam" id="PF11800">
    <property type="entry name" value="RP-C_C"/>
    <property type="match status" value="1"/>
</dbReference>
<evidence type="ECO:0000259" key="3">
    <source>
        <dbReference type="Pfam" id="PF11800"/>
    </source>
</evidence>
<dbReference type="AlphaFoldDB" id="A0A5E8AGP0"/>
<feature type="region of interest" description="Disordered" evidence="1">
    <location>
        <begin position="244"/>
        <end position="293"/>
    </location>
</feature>
<accession>A0A5E8AGP0</accession>
<evidence type="ECO:0000256" key="1">
    <source>
        <dbReference type="SAM" id="MobiDB-lite"/>
    </source>
</evidence>
<sequence>MNSYAYAPGAGHRRLDERTAATDQLAQQFEGLPEDVSHRQVLTVFKRAAPYIGIPPRLVHAVDTLMSWSRSIDWADGQRPIVFPSNEKLTQKLGIGVRQVQKMLGAAARLGLITHRDSANGNRVGARGKDGRLIYAYGIDLSPLGLRYEEFMAAATKGAEADLRIKVLRQRLAAARRRIRTLAQLVDDERIDSIDARTAVEISLLATSQMRRVRDEELLSACVDQMEARADDLAKAVAVATQGFPDPLIPQKDSPSGDSDDAPITTTKQPKTAKAAYSNGYPEKSSRTEYDVRYQQPQTEVEADLAKHGVDPEFIAAVIPEFMLTTTSRPTWGDLINTAERLVDQAAIHRNVWHEACRLMGQKGAAASVIATAHKHMRGDVDRPGAYLRGMNKHAASGQLNLGRTYHGLKDSVRSEGMRSLATGSDSRSIGQLAAAALGLARAGRTQRLL</sequence>
<dbReference type="Proteomes" id="UP000326857">
    <property type="component" value="Unassembled WGS sequence"/>
</dbReference>
<evidence type="ECO:0000313" key="5">
    <source>
        <dbReference type="Proteomes" id="UP000326857"/>
    </source>
</evidence>
<reference evidence="4 5" key="1">
    <citation type="submission" date="2019-09" db="EMBL/GenBank/DDBJ databases">
        <authorList>
            <person name="Dittami M. S."/>
        </authorList>
    </citation>
    <scope>NUCLEOTIDE SEQUENCE [LARGE SCALE GENOMIC DNA]</scope>
    <source>
        <strain evidence="4">SPHINGO391</strain>
    </source>
</reference>